<dbReference type="EMBL" id="BPQO01000052">
    <property type="protein sequence ID" value="GJD92641.1"/>
    <property type="molecule type" value="Genomic_DNA"/>
</dbReference>
<organism evidence="1 2">
    <name type="scientific">Methylobacterium hispanicum</name>
    <dbReference type="NCBI Taxonomy" id="270350"/>
    <lineage>
        <taxon>Bacteria</taxon>
        <taxon>Pseudomonadati</taxon>
        <taxon>Pseudomonadota</taxon>
        <taxon>Alphaproteobacteria</taxon>
        <taxon>Hyphomicrobiales</taxon>
        <taxon>Methylobacteriaceae</taxon>
        <taxon>Methylobacterium</taxon>
    </lineage>
</organism>
<dbReference type="Proteomes" id="UP001055247">
    <property type="component" value="Unassembled WGS sequence"/>
</dbReference>
<reference evidence="1" key="2">
    <citation type="submission" date="2021-08" db="EMBL/GenBank/DDBJ databases">
        <authorList>
            <person name="Tani A."/>
            <person name="Ola A."/>
            <person name="Ogura Y."/>
            <person name="Katsura K."/>
            <person name="Hayashi T."/>
        </authorList>
    </citation>
    <scope>NUCLEOTIDE SEQUENCE</scope>
    <source>
        <strain evidence="1">DSM 16372</strain>
    </source>
</reference>
<sequence>MVIVWDEPKRVANLAKHGLDFATFEAGFDFASAVDLGASNSARGRPRKRLVGVFEGRLVVAAILSPLGSQAIALVSLRPASRIERRLYAEARP</sequence>
<accession>A0AAV4ZXP6</accession>
<dbReference type="RefSeq" id="WP_066927795.1">
    <property type="nucleotide sequence ID" value="NZ_BPQO01000052.1"/>
</dbReference>
<comment type="caution">
    <text evidence="1">The sequence shown here is derived from an EMBL/GenBank/DDBJ whole genome shotgun (WGS) entry which is preliminary data.</text>
</comment>
<evidence type="ECO:0008006" key="3">
    <source>
        <dbReference type="Google" id="ProtNLM"/>
    </source>
</evidence>
<protein>
    <recommendedName>
        <fullName evidence="3">BrnT family toxin</fullName>
    </recommendedName>
</protein>
<proteinExistence type="predicted"/>
<keyword evidence="2" id="KW-1185">Reference proteome</keyword>
<dbReference type="Gene3D" id="3.10.450.530">
    <property type="entry name" value="Ribonuclease toxin, BrnT, of type II toxin-antitoxin system"/>
    <property type="match status" value="1"/>
</dbReference>
<dbReference type="InterPro" id="IPR007460">
    <property type="entry name" value="BrnT_toxin"/>
</dbReference>
<reference evidence="1" key="1">
    <citation type="journal article" date="2016" name="Front. Microbiol.">
        <title>Genome Sequence of the Piezophilic, Mesophilic Sulfate-Reducing Bacterium Desulfovibrio indicus J2T.</title>
        <authorList>
            <person name="Cao J."/>
            <person name="Maignien L."/>
            <person name="Shao Z."/>
            <person name="Alain K."/>
            <person name="Jebbar M."/>
        </authorList>
    </citation>
    <scope>NUCLEOTIDE SEQUENCE</scope>
    <source>
        <strain evidence="1">DSM 16372</strain>
    </source>
</reference>
<dbReference type="AlphaFoldDB" id="A0AAV4ZXP6"/>
<dbReference type="Pfam" id="PF04365">
    <property type="entry name" value="BrnT_toxin"/>
    <property type="match status" value="1"/>
</dbReference>
<dbReference type="InterPro" id="IPR038573">
    <property type="entry name" value="BrnT_sf"/>
</dbReference>
<evidence type="ECO:0000313" key="1">
    <source>
        <dbReference type="EMBL" id="GJD92641.1"/>
    </source>
</evidence>
<evidence type="ECO:0000313" key="2">
    <source>
        <dbReference type="Proteomes" id="UP001055247"/>
    </source>
</evidence>
<name>A0AAV4ZXP6_9HYPH</name>
<gene>
    <name evidence="1" type="ORF">BHAOGJBA_6197</name>
</gene>